<dbReference type="AlphaFoldDB" id="A0AAW7YU87"/>
<protein>
    <recommendedName>
        <fullName evidence="3">GTPase HflX</fullName>
    </recommendedName>
</protein>
<sequence>YHATHRLFQSQSGIYCVLWAEDTDEEEHEHQHTLRYWLDLVTDNTIDSSVIVVKNQIDRSHSKGNFHPDLEGQPY</sequence>
<keyword evidence="2" id="KW-1185">Reference proteome</keyword>
<organism evidence="1 2">
    <name type="scientific">Staphylococcus pasteuri_A</name>
    <dbReference type="NCBI Taxonomy" id="3062664"/>
    <lineage>
        <taxon>Bacteria</taxon>
        <taxon>Bacillati</taxon>
        <taxon>Bacillota</taxon>
        <taxon>Bacilli</taxon>
        <taxon>Bacillales</taxon>
        <taxon>Staphylococcaceae</taxon>
        <taxon>Staphylococcus</taxon>
    </lineage>
</organism>
<feature type="non-terminal residue" evidence="1">
    <location>
        <position position="75"/>
    </location>
</feature>
<evidence type="ECO:0000313" key="2">
    <source>
        <dbReference type="Proteomes" id="UP001170310"/>
    </source>
</evidence>
<reference evidence="1" key="1">
    <citation type="submission" date="2023-07" db="EMBL/GenBank/DDBJ databases">
        <title>Genome content predicts the carbon catabolic preferences of heterotrophic bacteria.</title>
        <authorList>
            <person name="Gralka M."/>
        </authorList>
    </citation>
    <scope>NUCLEOTIDE SEQUENCE</scope>
    <source>
        <strain evidence="1">E2R20</strain>
    </source>
</reference>
<evidence type="ECO:0008006" key="3">
    <source>
        <dbReference type="Google" id="ProtNLM"/>
    </source>
</evidence>
<gene>
    <name evidence="1" type="ORF">Q4528_16730</name>
</gene>
<dbReference type="RefSeq" id="WP_303522957.1">
    <property type="nucleotide sequence ID" value="NZ_JAUOQO010001176.1"/>
</dbReference>
<dbReference type="InterPro" id="IPR027417">
    <property type="entry name" value="P-loop_NTPase"/>
</dbReference>
<dbReference type="Gene3D" id="3.40.50.300">
    <property type="entry name" value="P-loop containing nucleotide triphosphate hydrolases"/>
    <property type="match status" value="1"/>
</dbReference>
<comment type="caution">
    <text evidence="1">The sequence shown here is derived from an EMBL/GenBank/DDBJ whole genome shotgun (WGS) entry which is preliminary data.</text>
</comment>
<dbReference type="EMBL" id="JAUOQO010001176">
    <property type="protein sequence ID" value="MDO6575751.1"/>
    <property type="molecule type" value="Genomic_DNA"/>
</dbReference>
<dbReference type="Proteomes" id="UP001170310">
    <property type="component" value="Unassembled WGS sequence"/>
</dbReference>
<accession>A0AAW7YU87</accession>
<proteinExistence type="predicted"/>
<evidence type="ECO:0000313" key="1">
    <source>
        <dbReference type="EMBL" id="MDO6575751.1"/>
    </source>
</evidence>
<feature type="non-terminal residue" evidence="1">
    <location>
        <position position="1"/>
    </location>
</feature>
<name>A0AAW7YU87_9STAP</name>